<dbReference type="RefSeq" id="WP_057820034.1">
    <property type="nucleotide sequence ID" value="NZ_AZEC01000005.1"/>
</dbReference>
<sequence>MAELNTSPLTLEQFAVLKMYLKVDQDIEDDMIMMLVHDAADELAKAVQFGSTPEDYLNKPVSRDRFFTALMKQVKEDYDYRGMGAEVMRFPLQTSATNIINQLRTEIGGDLDADQSDDGTHPTHQL</sequence>
<evidence type="ECO:0000313" key="2">
    <source>
        <dbReference type="Proteomes" id="UP000051330"/>
    </source>
</evidence>
<evidence type="ECO:0008006" key="3">
    <source>
        <dbReference type="Google" id="ProtNLM"/>
    </source>
</evidence>
<keyword evidence="2" id="KW-1185">Reference proteome</keyword>
<evidence type="ECO:0000313" key="1">
    <source>
        <dbReference type="EMBL" id="KRL13058.1"/>
    </source>
</evidence>
<dbReference type="NCBIfam" id="TIGR01560">
    <property type="entry name" value="put_DNA_pack"/>
    <property type="match status" value="1"/>
</dbReference>
<dbReference type="OrthoDB" id="2321192at2"/>
<dbReference type="InterPro" id="IPR006450">
    <property type="entry name" value="Phage_HK97_gp6-like"/>
</dbReference>
<dbReference type="AlphaFoldDB" id="A0A0R1N637"/>
<dbReference type="PATRIC" id="fig|1423792.3.peg.2651"/>
<gene>
    <name evidence="1" type="ORF">FD09_GL002599</name>
</gene>
<dbReference type="CDD" id="cd08054">
    <property type="entry name" value="gp6"/>
    <property type="match status" value="1"/>
</dbReference>
<protein>
    <recommendedName>
        <fullName evidence="3">Phage gp6-like head-tail connector protein</fullName>
    </recommendedName>
</protein>
<dbReference type="STRING" id="1423792.FD09_GL002599"/>
<proteinExistence type="predicted"/>
<dbReference type="Proteomes" id="UP000051330">
    <property type="component" value="Unassembled WGS sequence"/>
</dbReference>
<name>A0A0R1N637_9LACO</name>
<organism evidence="1 2">
    <name type="scientific">Schleiferilactobacillus perolens DSM 12744</name>
    <dbReference type="NCBI Taxonomy" id="1423792"/>
    <lineage>
        <taxon>Bacteria</taxon>
        <taxon>Bacillati</taxon>
        <taxon>Bacillota</taxon>
        <taxon>Bacilli</taxon>
        <taxon>Lactobacillales</taxon>
        <taxon>Lactobacillaceae</taxon>
        <taxon>Schleiferilactobacillus</taxon>
    </lineage>
</organism>
<dbReference type="EMBL" id="AZEC01000005">
    <property type="protein sequence ID" value="KRL13058.1"/>
    <property type="molecule type" value="Genomic_DNA"/>
</dbReference>
<comment type="caution">
    <text evidence="1">The sequence shown here is derived from an EMBL/GenBank/DDBJ whole genome shotgun (WGS) entry which is preliminary data.</text>
</comment>
<reference evidence="1 2" key="1">
    <citation type="journal article" date="2015" name="Genome Announc.">
        <title>Expanding the biotechnology potential of lactobacilli through comparative genomics of 213 strains and associated genera.</title>
        <authorList>
            <person name="Sun Z."/>
            <person name="Harris H.M."/>
            <person name="McCann A."/>
            <person name="Guo C."/>
            <person name="Argimon S."/>
            <person name="Zhang W."/>
            <person name="Yang X."/>
            <person name="Jeffery I.B."/>
            <person name="Cooney J.C."/>
            <person name="Kagawa T.F."/>
            <person name="Liu W."/>
            <person name="Song Y."/>
            <person name="Salvetti E."/>
            <person name="Wrobel A."/>
            <person name="Rasinkangas P."/>
            <person name="Parkhill J."/>
            <person name="Rea M.C."/>
            <person name="O'Sullivan O."/>
            <person name="Ritari J."/>
            <person name="Douillard F.P."/>
            <person name="Paul Ross R."/>
            <person name="Yang R."/>
            <person name="Briner A.E."/>
            <person name="Felis G.E."/>
            <person name="de Vos W.M."/>
            <person name="Barrangou R."/>
            <person name="Klaenhammer T.R."/>
            <person name="Caufield P.W."/>
            <person name="Cui Y."/>
            <person name="Zhang H."/>
            <person name="O'Toole P.W."/>
        </authorList>
    </citation>
    <scope>NUCLEOTIDE SEQUENCE [LARGE SCALE GENOMIC DNA]</scope>
    <source>
        <strain evidence="1 2">DSM 12744</strain>
    </source>
</reference>
<accession>A0A0R1N637</accession>